<dbReference type="KEGG" id="vg:14181761"/>
<dbReference type="OrthoDB" id="6504at10239"/>
<dbReference type="Gene3D" id="3.40.50.300">
    <property type="entry name" value="P-loop containing nucleotide triphosphate hydrolases"/>
    <property type="match status" value="1"/>
</dbReference>
<proteinExistence type="predicted"/>
<dbReference type="InterPro" id="IPR027417">
    <property type="entry name" value="P-loop_NTPase"/>
</dbReference>
<dbReference type="Proteomes" id="UP000009398">
    <property type="component" value="Segment"/>
</dbReference>
<evidence type="ECO:0000313" key="1">
    <source>
        <dbReference type="EMBL" id="AFV81262.1"/>
    </source>
</evidence>
<keyword evidence="2" id="KW-1185">Reference proteome</keyword>
<dbReference type="GeneID" id="14181761"/>
<reference evidence="1 2" key="1">
    <citation type="journal article" date="2012" name="J. Virol.">
        <title>Genome Sequence of Temperate Vibrio parahaemolyticus Bacteriophage vB_VpaS_MAR10.</title>
        <authorList>
            <person name="Alanis Villa A."/>
            <person name="Kropinski A.M."/>
            <person name="Abbasifar R."/>
            <person name="Abbasifar A."/>
            <person name="Griffiths M.W."/>
        </authorList>
    </citation>
    <scope>NUCLEOTIDE SEQUENCE [LARGE SCALE GENOMIC DNA]</scope>
</reference>
<accession>K7RFH7</accession>
<evidence type="ECO:0000313" key="2">
    <source>
        <dbReference type="Proteomes" id="UP000009398"/>
    </source>
</evidence>
<sequence length="435" mass="49365">MSGFWRKEPPVMDENGKLIKGGMFPHQLEFWESESFIKALVTGYGGGKTFTAGKWSIAMALTNSGIPFMCVSPSYKVARKTIVITIKELLQGKQTLLEGFSWKYNKSDWEFLIRYRGREGIIWIGSGDDPDALKGPNLCGALIDEPFIQPREVFEQMLARVRHPGAVQKHIGLTGTPEDLNWGYDITEGDEKDNFDVHLIQASSKENKALDKEYTERLERGLSEQAAESYVSGKFVPLAKGRVYYGFSRERNVMEFPEIPKGAEIGFGLDFNVNPMSAAMFWTLNGHIHFFDEILLPNSDTYDMCETILDLYGEYRPVCYPDATGRKRQTNAAAGMTDFRIIKDEYKIKINVGSVNPPKRDRFNIVNGKLNPKKGLPTMTVSPKCSKMIRYMESYSHEKMNQQEEMSHILDAMGYPVARLFPLNMRAEIKKLAGH</sequence>
<organism evidence="1 2">
    <name type="scientific">Vibrio phage vB_VpaS_MAR10</name>
    <dbReference type="NCBI Taxonomy" id="1229755"/>
    <lineage>
        <taxon>Viruses</taxon>
        <taxon>Duplodnaviria</taxon>
        <taxon>Heunggongvirae</taxon>
        <taxon>Uroviricota</taxon>
        <taxon>Caudoviricetes</taxon>
        <taxon>Mardecavirus</taxon>
        <taxon>Mardecavirus MAR10</taxon>
    </lineage>
</organism>
<protein>
    <submittedName>
        <fullName evidence="1">Terminase large subunit</fullName>
    </submittedName>
</protein>
<dbReference type="EMBL" id="JX556418">
    <property type="protein sequence ID" value="AFV81262.1"/>
    <property type="molecule type" value="Genomic_DNA"/>
</dbReference>
<name>K7RFH7_9CAUD</name>
<dbReference type="Gene3D" id="3.30.420.280">
    <property type="match status" value="1"/>
</dbReference>
<gene>
    <name evidence="1" type="ORF">MAR10_029</name>
</gene>
<dbReference type="Pfam" id="PF03237">
    <property type="entry name" value="Terminase_6N"/>
    <property type="match status" value="1"/>
</dbReference>
<dbReference type="RefSeq" id="YP_007111876.1">
    <property type="nucleotide sequence ID" value="NC_019713.1"/>
</dbReference>